<sequence>MQRLAADSPRDRNTIREVLSAYVRNHDLCTPDPGTKPPGQCTTTGIKRAQQPHISPSTDTIAALTVALLLRDGSPDKPQLVNFRGVRFPRADLAGLSLDGVNLSGTDLWGADLSHADLDSADLNGADLRGAILGEATLIDATLSSANFSDTDLSKAYLLDGDMFDLSTGIVEKMVRQEAIVNENTKF</sequence>
<reference evidence="2" key="1">
    <citation type="journal article" date="2019" name="Int. J. Syst. Evol. Microbiol.">
        <title>The Global Catalogue of Microorganisms (GCM) 10K type strain sequencing project: providing services to taxonomists for standard genome sequencing and annotation.</title>
        <authorList>
            <consortium name="The Broad Institute Genomics Platform"/>
            <consortium name="The Broad Institute Genome Sequencing Center for Infectious Disease"/>
            <person name="Wu L."/>
            <person name="Ma J."/>
        </authorList>
    </citation>
    <scope>NUCLEOTIDE SEQUENCE [LARGE SCALE GENOMIC DNA]</scope>
    <source>
        <strain evidence="2">JCM 17388</strain>
    </source>
</reference>
<comment type="caution">
    <text evidence="1">The sequence shown here is derived from an EMBL/GenBank/DDBJ whole genome shotgun (WGS) entry which is preliminary data.</text>
</comment>
<dbReference type="Pfam" id="PF00805">
    <property type="entry name" value="Pentapeptide"/>
    <property type="match status" value="1"/>
</dbReference>
<name>A0ABP8BKB3_9ACTN</name>
<dbReference type="InterPro" id="IPR051082">
    <property type="entry name" value="Pentapeptide-BTB/POZ_domain"/>
</dbReference>
<dbReference type="Gene3D" id="2.160.20.80">
    <property type="entry name" value="E3 ubiquitin-protein ligase SopA"/>
    <property type="match status" value="1"/>
</dbReference>
<dbReference type="PANTHER" id="PTHR14136">
    <property type="entry name" value="BTB_POZ DOMAIN-CONTAINING PROTEIN KCTD9"/>
    <property type="match status" value="1"/>
</dbReference>
<gene>
    <name evidence="1" type="ORF">GCM10022252_73780</name>
</gene>
<dbReference type="PANTHER" id="PTHR14136:SF17">
    <property type="entry name" value="BTB_POZ DOMAIN-CONTAINING PROTEIN KCTD9"/>
    <property type="match status" value="1"/>
</dbReference>
<organism evidence="1 2">
    <name type="scientific">Streptosporangium oxazolinicum</name>
    <dbReference type="NCBI Taxonomy" id="909287"/>
    <lineage>
        <taxon>Bacteria</taxon>
        <taxon>Bacillati</taxon>
        <taxon>Actinomycetota</taxon>
        <taxon>Actinomycetes</taxon>
        <taxon>Streptosporangiales</taxon>
        <taxon>Streptosporangiaceae</taxon>
        <taxon>Streptosporangium</taxon>
    </lineage>
</organism>
<evidence type="ECO:0000313" key="2">
    <source>
        <dbReference type="Proteomes" id="UP001501251"/>
    </source>
</evidence>
<keyword evidence="2" id="KW-1185">Reference proteome</keyword>
<proteinExistence type="predicted"/>
<dbReference type="EMBL" id="BAABAQ010000019">
    <property type="protein sequence ID" value="GAA4208533.1"/>
    <property type="molecule type" value="Genomic_DNA"/>
</dbReference>
<dbReference type="RefSeq" id="WP_344922953.1">
    <property type="nucleotide sequence ID" value="NZ_BAABAQ010000019.1"/>
</dbReference>
<dbReference type="SUPFAM" id="SSF141571">
    <property type="entry name" value="Pentapeptide repeat-like"/>
    <property type="match status" value="1"/>
</dbReference>
<dbReference type="InterPro" id="IPR001646">
    <property type="entry name" value="5peptide_repeat"/>
</dbReference>
<dbReference type="Proteomes" id="UP001501251">
    <property type="component" value="Unassembled WGS sequence"/>
</dbReference>
<evidence type="ECO:0008006" key="3">
    <source>
        <dbReference type="Google" id="ProtNLM"/>
    </source>
</evidence>
<accession>A0ABP8BKB3</accession>
<protein>
    <recommendedName>
        <fullName evidence="3">Pentapeptide repeat-containing protein</fullName>
    </recommendedName>
</protein>
<evidence type="ECO:0000313" key="1">
    <source>
        <dbReference type="EMBL" id="GAA4208533.1"/>
    </source>
</evidence>